<proteinExistence type="inferred from homology"/>
<dbReference type="InterPro" id="IPR005656">
    <property type="entry name" value="MmgE_PrpD"/>
</dbReference>
<dbReference type="InterPro" id="IPR045336">
    <property type="entry name" value="MmgE_PrpD_N"/>
</dbReference>
<reference evidence="4 5" key="1">
    <citation type="submission" date="2024-02" db="EMBL/GenBank/DDBJ databases">
        <title>Roseovarius strain W115 nov., isolated from a marine algae.</title>
        <authorList>
            <person name="Lee M.W."/>
            <person name="Lee J.K."/>
            <person name="Kim J.M."/>
            <person name="Choi D.G."/>
            <person name="Baek J.H."/>
            <person name="Bayburt H."/>
            <person name="Jung J.J."/>
            <person name="Han D.M."/>
            <person name="Jeon C.O."/>
        </authorList>
    </citation>
    <scope>NUCLEOTIDE SEQUENCE [LARGE SCALE GENOMIC DNA]</scope>
    <source>
        <strain evidence="4 5">W115</strain>
    </source>
</reference>
<dbReference type="Gene3D" id="1.10.4100.10">
    <property type="entry name" value="2-methylcitrate dehydratase PrpD"/>
    <property type="match status" value="1"/>
</dbReference>
<organism evidence="4 5">
    <name type="scientific">Roseovarius rhodophyticola</name>
    <dbReference type="NCBI Taxonomy" id="3080827"/>
    <lineage>
        <taxon>Bacteria</taxon>
        <taxon>Pseudomonadati</taxon>
        <taxon>Pseudomonadota</taxon>
        <taxon>Alphaproteobacteria</taxon>
        <taxon>Rhodobacterales</taxon>
        <taxon>Roseobacteraceae</taxon>
        <taxon>Roseovarius</taxon>
    </lineage>
</organism>
<feature type="domain" description="MmgE/PrpD C-terminal" evidence="3">
    <location>
        <begin position="264"/>
        <end position="404"/>
    </location>
</feature>
<comment type="similarity">
    <text evidence="1">Belongs to the PrpD family.</text>
</comment>
<dbReference type="Gene3D" id="3.30.1330.120">
    <property type="entry name" value="2-methylcitrate dehydratase PrpD"/>
    <property type="match status" value="1"/>
</dbReference>
<dbReference type="Proteomes" id="UP001281305">
    <property type="component" value="Chromosome"/>
</dbReference>
<accession>A0ABZ2TDP5</accession>
<feature type="domain" description="MmgE/PrpD N-terminal" evidence="2">
    <location>
        <begin position="9"/>
        <end position="238"/>
    </location>
</feature>
<dbReference type="PANTHER" id="PTHR16943:SF8">
    <property type="entry name" value="2-METHYLCITRATE DEHYDRATASE"/>
    <property type="match status" value="1"/>
</dbReference>
<dbReference type="SUPFAM" id="SSF103378">
    <property type="entry name" value="2-methylcitrate dehydratase PrpD"/>
    <property type="match status" value="1"/>
</dbReference>
<dbReference type="EMBL" id="CP146606">
    <property type="protein sequence ID" value="WYK17855.1"/>
    <property type="molecule type" value="Genomic_DNA"/>
</dbReference>
<dbReference type="InterPro" id="IPR036148">
    <property type="entry name" value="MmgE/PrpD_sf"/>
</dbReference>
<evidence type="ECO:0000313" key="5">
    <source>
        <dbReference type="Proteomes" id="UP001281305"/>
    </source>
</evidence>
<sequence length="434" mass="45445">MAIAELSEALSDFAISTRFDDNAMEIMRLSMLDWAAVAIAGQNEPVAQILRDQAQDEGGTPEAGLVGATLRVPARMAAMVNGTISHALDYDDTHFAHIGHPSVAVIPAALAIAERVGASGDDVQRAALVGVEASIRVGLWLGRGHYQTGFHQTATAGAFGATLAAGRLLGLDAAQMRSALGLVATRTSGLKSQFGTMGKPFNAGLAASNGVEAAVLTAKGFVSNPSAMEVDQGFGPTHHGAGDLTGFEGLGQEWLFPTVQHKFHACCHGLHATLEALAKCDAPPDGIAKVQISTHPRWMTVCNIAQPTTGLEAKFSYAQVVAMRLLGYDTARLDSFTDALTQDPAVIALRQKVEVVADSTLSEMQALVDVTLITGETITLAHDLDTPVALDMRANRIKAKAASLLGVSRAQGLWELFDAKAPPRDVAAALVDPA</sequence>
<protein>
    <submittedName>
        <fullName evidence="4">MmgE/PrpD family protein</fullName>
    </submittedName>
</protein>
<keyword evidence="5" id="KW-1185">Reference proteome</keyword>
<dbReference type="Pfam" id="PF03972">
    <property type="entry name" value="MmgE_PrpD_N"/>
    <property type="match status" value="1"/>
</dbReference>
<dbReference type="InterPro" id="IPR042188">
    <property type="entry name" value="MmgE/PrpD_sf_2"/>
</dbReference>
<dbReference type="RefSeq" id="WP_317054542.1">
    <property type="nucleotide sequence ID" value="NZ_CP146606.1"/>
</dbReference>
<dbReference type="PANTHER" id="PTHR16943">
    <property type="entry name" value="2-METHYLCITRATE DEHYDRATASE-RELATED"/>
    <property type="match status" value="1"/>
</dbReference>
<name>A0ABZ2TDP5_9RHOB</name>
<evidence type="ECO:0000256" key="1">
    <source>
        <dbReference type="ARBA" id="ARBA00006174"/>
    </source>
</evidence>
<gene>
    <name evidence="4" type="ORF">RZS32_015900</name>
</gene>
<evidence type="ECO:0000259" key="3">
    <source>
        <dbReference type="Pfam" id="PF19305"/>
    </source>
</evidence>
<dbReference type="Pfam" id="PF19305">
    <property type="entry name" value="MmgE_PrpD_C"/>
    <property type="match status" value="1"/>
</dbReference>
<evidence type="ECO:0000259" key="2">
    <source>
        <dbReference type="Pfam" id="PF03972"/>
    </source>
</evidence>
<evidence type="ECO:0000313" key="4">
    <source>
        <dbReference type="EMBL" id="WYK17855.1"/>
    </source>
</evidence>
<dbReference type="InterPro" id="IPR042183">
    <property type="entry name" value="MmgE/PrpD_sf_1"/>
</dbReference>
<dbReference type="InterPro" id="IPR045337">
    <property type="entry name" value="MmgE_PrpD_C"/>
</dbReference>